<dbReference type="GO" id="GO:0006952">
    <property type="term" value="P:defense response"/>
    <property type="evidence" value="ECO:0007669"/>
    <property type="project" value="InterPro"/>
</dbReference>
<evidence type="ECO:0000256" key="1">
    <source>
        <dbReference type="SAM" id="MobiDB-lite"/>
    </source>
</evidence>
<dbReference type="AlphaFoldDB" id="A0A8K0HB44"/>
<dbReference type="PANTHER" id="PTHR32246">
    <property type="entry name" value="INGRESSION PROTEIN FIC1"/>
    <property type="match status" value="1"/>
</dbReference>
<keyword evidence="4" id="KW-1185">Reference proteome</keyword>
<accession>A0A8K0HB44</accession>
<evidence type="ECO:0000313" key="3">
    <source>
        <dbReference type="EMBL" id="KAF3448649.1"/>
    </source>
</evidence>
<dbReference type="OrthoDB" id="1909968at2759"/>
<dbReference type="PROSITE" id="PS50004">
    <property type="entry name" value="C2"/>
    <property type="match status" value="1"/>
</dbReference>
<evidence type="ECO:0000259" key="2">
    <source>
        <dbReference type="PROSITE" id="PS50004"/>
    </source>
</evidence>
<dbReference type="InterPro" id="IPR044750">
    <property type="entry name" value="C2_SRC2/BAP"/>
</dbReference>
<protein>
    <recommendedName>
        <fullName evidence="2">C2 domain-containing protein</fullName>
    </recommendedName>
</protein>
<dbReference type="Pfam" id="PF00168">
    <property type="entry name" value="C2"/>
    <property type="match status" value="1"/>
</dbReference>
<dbReference type="Proteomes" id="UP000796880">
    <property type="component" value="Unassembled WGS sequence"/>
</dbReference>
<feature type="domain" description="C2" evidence="2">
    <location>
        <begin position="1"/>
        <end position="118"/>
    </location>
</feature>
<dbReference type="Gene3D" id="2.60.40.150">
    <property type="entry name" value="C2 domain"/>
    <property type="match status" value="1"/>
</dbReference>
<dbReference type="CDD" id="cd04051">
    <property type="entry name" value="C2_SRC2_like"/>
    <property type="match status" value="1"/>
</dbReference>
<feature type="region of interest" description="Disordered" evidence="1">
    <location>
        <begin position="175"/>
        <end position="201"/>
    </location>
</feature>
<dbReference type="InterPro" id="IPR035892">
    <property type="entry name" value="C2_domain_sf"/>
</dbReference>
<dbReference type="SUPFAM" id="SSF49562">
    <property type="entry name" value="C2 domain (Calcium/lipid-binding domain, CaLB)"/>
    <property type="match status" value="1"/>
</dbReference>
<proteinExistence type="predicted"/>
<evidence type="ECO:0000313" key="4">
    <source>
        <dbReference type="Proteomes" id="UP000796880"/>
    </source>
</evidence>
<dbReference type="InterPro" id="IPR000008">
    <property type="entry name" value="C2_dom"/>
</dbReference>
<dbReference type="SMART" id="SM00239">
    <property type="entry name" value="C2"/>
    <property type="match status" value="1"/>
</dbReference>
<comment type="caution">
    <text evidence="3">The sequence shown here is derived from an EMBL/GenBank/DDBJ whole genome shotgun (WGS) entry which is preliminary data.</text>
</comment>
<sequence>MNVNQNSSTMSVLLEIHLVSAQELKLPRMAKKRMKTYAIAWVDPDEKLKSSIDKSGRNNPTWNDKFTFTVERDVLERLTSCLEIEIYRVRRFLKDKLIGRTRVLLCNLVNCSNRYQEGQMRGTFRAFQVRLPNSEPYGILNLRFNILQGLPCQIMTQFLRTRKLSFQHKRLTSFDTSGRDPDHHERHHHAIKDDTTTCGNKAQRERHRLINGAW</sequence>
<name>A0A8K0HB44_9ROSA</name>
<reference evidence="3" key="1">
    <citation type="submission" date="2020-03" db="EMBL/GenBank/DDBJ databases">
        <title>A high-quality chromosome-level genome assembly of a woody plant with both climbing and erect habits, Rhamnella rubrinervis.</title>
        <authorList>
            <person name="Lu Z."/>
            <person name="Yang Y."/>
            <person name="Zhu X."/>
            <person name="Sun Y."/>
        </authorList>
    </citation>
    <scope>NUCLEOTIDE SEQUENCE</scope>
    <source>
        <strain evidence="3">BYM</strain>
        <tissue evidence="3">Leaf</tissue>
    </source>
</reference>
<gene>
    <name evidence="3" type="ORF">FNV43_RR09362</name>
</gene>
<dbReference type="PANTHER" id="PTHR32246:SF133">
    <property type="entry name" value="C2 DOMAIN-CONTAINING PROTEIN"/>
    <property type="match status" value="1"/>
</dbReference>
<dbReference type="EMBL" id="VOIH02000004">
    <property type="protein sequence ID" value="KAF3448649.1"/>
    <property type="molecule type" value="Genomic_DNA"/>
</dbReference>
<organism evidence="3 4">
    <name type="scientific">Rhamnella rubrinervis</name>
    <dbReference type="NCBI Taxonomy" id="2594499"/>
    <lineage>
        <taxon>Eukaryota</taxon>
        <taxon>Viridiplantae</taxon>
        <taxon>Streptophyta</taxon>
        <taxon>Embryophyta</taxon>
        <taxon>Tracheophyta</taxon>
        <taxon>Spermatophyta</taxon>
        <taxon>Magnoliopsida</taxon>
        <taxon>eudicotyledons</taxon>
        <taxon>Gunneridae</taxon>
        <taxon>Pentapetalae</taxon>
        <taxon>rosids</taxon>
        <taxon>fabids</taxon>
        <taxon>Rosales</taxon>
        <taxon>Rhamnaceae</taxon>
        <taxon>rhamnoid group</taxon>
        <taxon>Rhamneae</taxon>
        <taxon>Rhamnella</taxon>
    </lineage>
</organism>